<reference evidence="2 3" key="1">
    <citation type="submission" date="2018-08" db="EMBL/GenBank/DDBJ databases">
        <title>Sphingobium sp. EO9.</title>
        <authorList>
            <person name="Park Y."/>
            <person name="Kim K.H."/>
            <person name="Jeon C.O."/>
        </authorList>
    </citation>
    <scope>NUCLEOTIDE SEQUENCE [LARGE SCALE GENOMIC DNA]</scope>
    <source>
        <strain evidence="2 3">EO9</strain>
    </source>
</reference>
<evidence type="ECO:0000313" key="3">
    <source>
        <dbReference type="Proteomes" id="UP000283469"/>
    </source>
</evidence>
<dbReference type="SUPFAM" id="SSF52540">
    <property type="entry name" value="P-loop containing nucleoside triphosphate hydrolases"/>
    <property type="match status" value="1"/>
</dbReference>
<gene>
    <name evidence="2" type="ORF">D0Z70_00290</name>
</gene>
<sequence length="449" mass="49664">MSEQTPPWTVPLTPDGKTDWDAGIHAAKPMPDFSFKNAEEKAAEAKHLEMLLEKTARIEEAKAKQAELKSGVPIPPPMAPMDSITMEVAMNSDTATVALQYLVDPFLPSRCVVGFFGRGSVAKSSFLATMGADISDVASTLWISVEEPNDWIRVRHMKIGGVEGTLFVVTAAPEKADAQGRTIGSSIDVYEHLEPAIQKAKRGADSMYIPPRPLKLVVLDTAVGLTGWRKGESPNDDASVKKLLAYLQGVSERYDVTIAIIGHSNKAKHEYFADTVAGSSAWTNSPRLSFVHARDIREEHSNVMRVAKSNLTTRFTTLYSTEPVHTLHKREEGANSVLVRVNIGLTVWGEDESMEVFEDATRKPPEEREGEGGGGKKESLVGKAMDVLVEAVYRTGQPVTREQVHNLFGREISRREWGKVDERLKLMQFQYRVVIENGPQNKVHYVKQA</sequence>
<feature type="compositionally biased region" description="Basic and acidic residues" evidence="1">
    <location>
        <begin position="359"/>
        <end position="378"/>
    </location>
</feature>
<dbReference type="InterPro" id="IPR027417">
    <property type="entry name" value="P-loop_NTPase"/>
</dbReference>
<keyword evidence="3" id="KW-1185">Reference proteome</keyword>
<dbReference type="AlphaFoldDB" id="A0A418YXU6"/>
<name>A0A418YXU6_9SPHN</name>
<comment type="caution">
    <text evidence="2">The sequence shown here is derived from an EMBL/GenBank/DDBJ whole genome shotgun (WGS) entry which is preliminary data.</text>
</comment>
<protein>
    <submittedName>
        <fullName evidence="2">Uncharacterized protein</fullName>
    </submittedName>
</protein>
<dbReference type="Proteomes" id="UP000283469">
    <property type="component" value="Unassembled WGS sequence"/>
</dbReference>
<organism evidence="2 3">
    <name type="scientific">Sphingobium terrigena</name>
    <dbReference type="NCBI Taxonomy" id="2304063"/>
    <lineage>
        <taxon>Bacteria</taxon>
        <taxon>Pseudomonadati</taxon>
        <taxon>Pseudomonadota</taxon>
        <taxon>Alphaproteobacteria</taxon>
        <taxon>Sphingomonadales</taxon>
        <taxon>Sphingomonadaceae</taxon>
        <taxon>Sphingobium</taxon>
    </lineage>
</organism>
<evidence type="ECO:0000313" key="2">
    <source>
        <dbReference type="EMBL" id="RJG57704.1"/>
    </source>
</evidence>
<dbReference type="EMBL" id="QVRA01000001">
    <property type="protein sequence ID" value="RJG57704.1"/>
    <property type="molecule type" value="Genomic_DNA"/>
</dbReference>
<evidence type="ECO:0000256" key="1">
    <source>
        <dbReference type="SAM" id="MobiDB-lite"/>
    </source>
</evidence>
<feature type="region of interest" description="Disordered" evidence="1">
    <location>
        <begin position="356"/>
        <end position="378"/>
    </location>
</feature>
<dbReference type="Gene3D" id="3.40.50.300">
    <property type="entry name" value="P-loop containing nucleotide triphosphate hydrolases"/>
    <property type="match status" value="1"/>
</dbReference>
<dbReference type="RefSeq" id="WP_119743435.1">
    <property type="nucleotide sequence ID" value="NZ_QVRA01000001.1"/>
</dbReference>
<dbReference type="Pfam" id="PF13481">
    <property type="entry name" value="AAA_25"/>
    <property type="match status" value="1"/>
</dbReference>
<proteinExistence type="predicted"/>
<accession>A0A418YXU6</accession>
<dbReference type="OrthoDB" id="7593485at2"/>